<sequence length="291" mass="32257">MSNIPTPQATIRLPADSHVHTEWSWDTAVGSMEHSCLRALEVGLPSISFTEHSDFTPWSINERVYARLGEQYRAMVSAEGLLLPPGLDVEGYVAAVEHCRERFPDLVITCGVEIGEPHWHPEKVDALLRAYPFDRVIASSHSVKRHGGYHMVGDLFTEMPPDDVVREYLADVHKMIEADTRFEILGHIDYPVRDWPADTAGPYYPARFRDEYMNVLGALAASGRVLEVNTTVPLHPQIVAWWCDAGGQALSFGSDAHAPERVGAGFTQAAAMAESHGFRGGDDPAGLWTRR</sequence>
<dbReference type="SUPFAM" id="SSF89550">
    <property type="entry name" value="PHP domain-like"/>
    <property type="match status" value="1"/>
</dbReference>
<dbReference type="GO" id="GO:0005737">
    <property type="term" value="C:cytoplasm"/>
    <property type="evidence" value="ECO:0007669"/>
    <property type="project" value="TreeGrafter"/>
</dbReference>
<evidence type="ECO:0000313" key="10">
    <source>
        <dbReference type="EMBL" id="CUU59681.1"/>
    </source>
</evidence>
<comment type="catalytic activity">
    <reaction evidence="7 8">
        <text>L-histidinol phosphate + H2O = L-histidinol + phosphate</text>
        <dbReference type="Rhea" id="RHEA:14465"/>
        <dbReference type="ChEBI" id="CHEBI:15377"/>
        <dbReference type="ChEBI" id="CHEBI:43474"/>
        <dbReference type="ChEBI" id="CHEBI:57699"/>
        <dbReference type="ChEBI" id="CHEBI:57980"/>
        <dbReference type="EC" id="3.1.3.15"/>
    </reaction>
</comment>
<keyword evidence="4 8" id="KW-0028">Amino-acid biosynthesis</keyword>
<feature type="domain" description="PHP" evidence="9">
    <location>
        <begin position="16"/>
        <end position="231"/>
    </location>
</feature>
<comment type="pathway">
    <text evidence="1 8">Amino-acid biosynthesis; L-histidine biosynthesis; L-histidine from 5-phospho-alpha-D-ribose 1-diphosphate: step 8/9.</text>
</comment>
<gene>
    <name evidence="10" type="ORF">Ga0074812_13061</name>
</gene>
<evidence type="ECO:0000256" key="6">
    <source>
        <dbReference type="ARBA" id="ARBA00023102"/>
    </source>
</evidence>
<keyword evidence="5 8" id="KW-0378">Hydrolase</keyword>
<evidence type="ECO:0000256" key="7">
    <source>
        <dbReference type="ARBA" id="ARBA00049158"/>
    </source>
</evidence>
<evidence type="ECO:0000256" key="1">
    <source>
        <dbReference type="ARBA" id="ARBA00004970"/>
    </source>
</evidence>
<comment type="similarity">
    <text evidence="2 8">Belongs to the PHP hydrolase family. HisK subfamily.</text>
</comment>
<evidence type="ECO:0000259" key="9">
    <source>
        <dbReference type="Pfam" id="PF02811"/>
    </source>
</evidence>
<dbReference type="Proteomes" id="UP000198802">
    <property type="component" value="Unassembled WGS sequence"/>
</dbReference>
<dbReference type="GO" id="GO:0000105">
    <property type="term" value="P:L-histidine biosynthetic process"/>
    <property type="evidence" value="ECO:0007669"/>
    <property type="project" value="UniProtKB-UniRule"/>
</dbReference>
<accession>A0A0S4QVQ4</accession>
<evidence type="ECO:0000313" key="11">
    <source>
        <dbReference type="Proteomes" id="UP000198802"/>
    </source>
</evidence>
<dbReference type="Pfam" id="PF02811">
    <property type="entry name" value="PHP"/>
    <property type="match status" value="1"/>
</dbReference>
<dbReference type="RefSeq" id="WP_207550452.1">
    <property type="nucleotide sequence ID" value="NZ_FAOZ01000030.1"/>
</dbReference>
<dbReference type="PANTHER" id="PTHR21039">
    <property type="entry name" value="HISTIDINOL PHOSPHATASE-RELATED"/>
    <property type="match status" value="1"/>
</dbReference>
<evidence type="ECO:0000256" key="2">
    <source>
        <dbReference type="ARBA" id="ARBA00009152"/>
    </source>
</evidence>
<evidence type="ECO:0000256" key="3">
    <source>
        <dbReference type="ARBA" id="ARBA00013085"/>
    </source>
</evidence>
<dbReference type="InterPro" id="IPR010140">
    <property type="entry name" value="Histidinol_P_phosphatase_HisJ"/>
</dbReference>
<proteinExistence type="inferred from homology"/>
<evidence type="ECO:0000256" key="8">
    <source>
        <dbReference type="RuleBase" id="RU366003"/>
    </source>
</evidence>
<dbReference type="InterPro" id="IPR016195">
    <property type="entry name" value="Pol/histidinol_Pase-like"/>
</dbReference>
<dbReference type="UniPathway" id="UPA00031">
    <property type="reaction ID" value="UER00013"/>
</dbReference>
<name>A0A0S4QVQ4_9ACTN</name>
<evidence type="ECO:0000256" key="5">
    <source>
        <dbReference type="ARBA" id="ARBA00022801"/>
    </source>
</evidence>
<dbReference type="EMBL" id="FAOZ01000030">
    <property type="protein sequence ID" value="CUU59681.1"/>
    <property type="molecule type" value="Genomic_DNA"/>
</dbReference>
<dbReference type="PANTHER" id="PTHR21039:SF0">
    <property type="entry name" value="HISTIDINOL-PHOSPHATASE"/>
    <property type="match status" value="1"/>
</dbReference>
<keyword evidence="11" id="KW-1185">Reference proteome</keyword>
<protein>
    <recommendedName>
        <fullName evidence="3 8">Histidinol-phosphatase</fullName>
        <shortName evidence="8">HolPase</shortName>
        <ecNumber evidence="3 8">3.1.3.15</ecNumber>
    </recommendedName>
</protein>
<keyword evidence="6 8" id="KW-0368">Histidine biosynthesis</keyword>
<organism evidence="10 11">
    <name type="scientific">Parafrankia irregularis</name>
    <dbReference type="NCBI Taxonomy" id="795642"/>
    <lineage>
        <taxon>Bacteria</taxon>
        <taxon>Bacillati</taxon>
        <taxon>Actinomycetota</taxon>
        <taxon>Actinomycetes</taxon>
        <taxon>Frankiales</taxon>
        <taxon>Frankiaceae</taxon>
        <taxon>Parafrankia</taxon>
    </lineage>
</organism>
<reference evidence="11" key="1">
    <citation type="submission" date="2015-11" db="EMBL/GenBank/DDBJ databases">
        <authorList>
            <person name="Varghese N."/>
        </authorList>
    </citation>
    <scope>NUCLEOTIDE SEQUENCE [LARGE SCALE GENOMIC DNA]</scope>
    <source>
        <strain evidence="11">DSM 45899</strain>
    </source>
</reference>
<dbReference type="Gene3D" id="3.20.20.140">
    <property type="entry name" value="Metal-dependent hydrolases"/>
    <property type="match status" value="1"/>
</dbReference>
<dbReference type="AlphaFoldDB" id="A0A0S4QVQ4"/>
<dbReference type="EC" id="3.1.3.15" evidence="3 8"/>
<dbReference type="InterPro" id="IPR004013">
    <property type="entry name" value="PHP_dom"/>
</dbReference>
<dbReference type="GO" id="GO:0004401">
    <property type="term" value="F:histidinol-phosphatase activity"/>
    <property type="evidence" value="ECO:0007669"/>
    <property type="project" value="UniProtKB-UniRule"/>
</dbReference>
<evidence type="ECO:0000256" key="4">
    <source>
        <dbReference type="ARBA" id="ARBA00022605"/>
    </source>
</evidence>